<name>S3D863_GLAL2</name>
<dbReference type="SUPFAM" id="SSF55729">
    <property type="entry name" value="Acyl-CoA N-acyltransferases (Nat)"/>
    <property type="match status" value="1"/>
</dbReference>
<dbReference type="eggNOG" id="ENOG502S8FT">
    <property type="taxonomic scope" value="Eukaryota"/>
</dbReference>
<dbReference type="RefSeq" id="XP_008079901.1">
    <property type="nucleotide sequence ID" value="XM_008081710.1"/>
</dbReference>
<dbReference type="OMA" id="RSCHWVV"/>
<evidence type="ECO:0000259" key="2">
    <source>
        <dbReference type="PROSITE" id="PS51186"/>
    </source>
</evidence>
<keyword evidence="3" id="KW-0012">Acyltransferase</keyword>
<evidence type="ECO:0000313" key="3">
    <source>
        <dbReference type="EMBL" id="EPE33284.1"/>
    </source>
</evidence>
<dbReference type="OrthoDB" id="329272at2759"/>
<dbReference type="AlphaFoldDB" id="S3D863"/>
<feature type="region of interest" description="Disordered" evidence="1">
    <location>
        <begin position="110"/>
        <end position="131"/>
    </location>
</feature>
<protein>
    <submittedName>
        <fullName evidence="3">Acyl-CoA N-acyltransferases (Nat)</fullName>
    </submittedName>
</protein>
<dbReference type="InterPro" id="IPR000182">
    <property type="entry name" value="GNAT_dom"/>
</dbReference>
<evidence type="ECO:0000313" key="4">
    <source>
        <dbReference type="Proteomes" id="UP000016922"/>
    </source>
</evidence>
<dbReference type="Gene3D" id="3.40.630.30">
    <property type="match status" value="1"/>
</dbReference>
<dbReference type="Pfam" id="PF00583">
    <property type="entry name" value="Acetyltransf_1"/>
    <property type="match status" value="1"/>
</dbReference>
<keyword evidence="3" id="KW-0808">Transferase</keyword>
<dbReference type="InterPro" id="IPR016181">
    <property type="entry name" value="Acyl_CoA_acyltransferase"/>
</dbReference>
<sequence length="257" mass="28933">MAATPFISLQEPTNLDAYDSKLDHSQQSGIPKTFLDAMEVREKVFVEEQKVPLENEFDSDDHRSCHWVVYASINTTTEPEKTDEEGNILQRQKSHTISQPIGTIRLVPFPHTPHPEPGSTWAPSSPSTGTSTPPYIIDRATTLHDGREPYIKLGRLAVLKEFRGSGIAKLLTNAAMTWARENPTYFNPSIAEMGMDKLGASSLEELPVWKGLVCVHAQEQVIKTWERWGFELDEGMGRWDEEGIMHVGMFCRLPVEV</sequence>
<dbReference type="KEGG" id="glz:GLAREA_06296"/>
<evidence type="ECO:0000256" key="1">
    <source>
        <dbReference type="SAM" id="MobiDB-lite"/>
    </source>
</evidence>
<feature type="domain" description="N-acetyltransferase" evidence="2">
    <location>
        <begin position="88"/>
        <end position="254"/>
    </location>
</feature>
<dbReference type="PROSITE" id="PS51186">
    <property type="entry name" value="GNAT"/>
    <property type="match status" value="1"/>
</dbReference>
<dbReference type="UniPathway" id="UPA00113">
    <property type="reaction ID" value="UER00529"/>
</dbReference>
<dbReference type="GO" id="GO:0016747">
    <property type="term" value="F:acyltransferase activity, transferring groups other than amino-acyl groups"/>
    <property type="evidence" value="ECO:0007669"/>
    <property type="project" value="InterPro"/>
</dbReference>
<dbReference type="GeneID" id="19465350"/>
<accession>S3D863</accession>
<gene>
    <name evidence="3" type="ORF">GLAREA_06296</name>
</gene>
<feature type="compositionally biased region" description="Low complexity" evidence="1">
    <location>
        <begin position="117"/>
        <end position="131"/>
    </location>
</feature>
<dbReference type="EMBL" id="KE145358">
    <property type="protein sequence ID" value="EPE33284.1"/>
    <property type="molecule type" value="Genomic_DNA"/>
</dbReference>
<keyword evidence="4" id="KW-1185">Reference proteome</keyword>
<dbReference type="CDD" id="cd04301">
    <property type="entry name" value="NAT_SF"/>
    <property type="match status" value="1"/>
</dbReference>
<organism evidence="3 4">
    <name type="scientific">Glarea lozoyensis (strain ATCC 20868 / MF5171)</name>
    <dbReference type="NCBI Taxonomy" id="1116229"/>
    <lineage>
        <taxon>Eukaryota</taxon>
        <taxon>Fungi</taxon>
        <taxon>Dikarya</taxon>
        <taxon>Ascomycota</taxon>
        <taxon>Pezizomycotina</taxon>
        <taxon>Leotiomycetes</taxon>
        <taxon>Helotiales</taxon>
        <taxon>Helotiaceae</taxon>
        <taxon>Glarea</taxon>
    </lineage>
</organism>
<dbReference type="GO" id="GO:0006048">
    <property type="term" value="P:UDP-N-acetylglucosamine biosynthetic process"/>
    <property type="evidence" value="ECO:0007669"/>
    <property type="project" value="UniProtKB-UniPathway"/>
</dbReference>
<reference evidence="3 4" key="1">
    <citation type="journal article" date="2013" name="BMC Genomics">
        <title>Genomics-driven discovery of the pneumocandin biosynthetic gene cluster in the fungus Glarea lozoyensis.</title>
        <authorList>
            <person name="Chen L."/>
            <person name="Yue Q."/>
            <person name="Zhang X."/>
            <person name="Xiang M."/>
            <person name="Wang C."/>
            <person name="Li S."/>
            <person name="Che Y."/>
            <person name="Ortiz-Lopez F.J."/>
            <person name="Bills G.F."/>
            <person name="Liu X."/>
            <person name="An Z."/>
        </authorList>
    </citation>
    <scope>NUCLEOTIDE SEQUENCE [LARGE SCALE GENOMIC DNA]</scope>
    <source>
        <strain evidence="4">ATCC 20868 / MF5171</strain>
    </source>
</reference>
<dbReference type="HOGENOM" id="CLU_056607_0_0_1"/>
<proteinExistence type="predicted"/>
<dbReference type="STRING" id="1116229.S3D863"/>
<dbReference type="Proteomes" id="UP000016922">
    <property type="component" value="Unassembled WGS sequence"/>
</dbReference>